<dbReference type="GO" id="GO:0016829">
    <property type="term" value="F:lyase activity"/>
    <property type="evidence" value="ECO:0007669"/>
    <property type="project" value="UniProtKB-KW"/>
</dbReference>
<keyword evidence="5" id="KW-0456">Lyase</keyword>
<dbReference type="EMBL" id="NWUJ01000006">
    <property type="protein sequence ID" value="PFH34835.1"/>
    <property type="molecule type" value="Genomic_DNA"/>
</dbReference>
<evidence type="ECO:0000313" key="10">
    <source>
        <dbReference type="Proteomes" id="UP000224006"/>
    </source>
</evidence>
<organism evidence="9 10">
    <name type="scientific">Besnoitia besnoiti</name>
    <name type="common">Apicomplexan protozoan</name>
    <dbReference type="NCBI Taxonomy" id="94643"/>
    <lineage>
        <taxon>Eukaryota</taxon>
        <taxon>Sar</taxon>
        <taxon>Alveolata</taxon>
        <taxon>Apicomplexa</taxon>
        <taxon>Conoidasida</taxon>
        <taxon>Coccidia</taxon>
        <taxon>Eucoccidiorida</taxon>
        <taxon>Eimeriorina</taxon>
        <taxon>Sarcocystidae</taxon>
        <taxon>Besnoitia</taxon>
    </lineage>
</organism>
<feature type="compositionally biased region" description="Basic and acidic residues" evidence="7">
    <location>
        <begin position="962"/>
        <end position="974"/>
    </location>
</feature>
<dbReference type="GO" id="GO:0000703">
    <property type="term" value="F:oxidized pyrimidine nucleobase lesion DNA N-glycosylase activity"/>
    <property type="evidence" value="ECO:0007669"/>
    <property type="project" value="TreeGrafter"/>
</dbReference>
<dbReference type="RefSeq" id="XP_029218844.1">
    <property type="nucleotide sequence ID" value="XM_029365261.1"/>
</dbReference>
<feature type="region of interest" description="Disordered" evidence="7">
    <location>
        <begin position="1"/>
        <end position="446"/>
    </location>
</feature>
<name>A0A2A9MA18_BESBE</name>
<evidence type="ECO:0000256" key="5">
    <source>
        <dbReference type="ARBA" id="ARBA00023239"/>
    </source>
</evidence>
<proteinExistence type="inferred from homology"/>
<evidence type="ECO:0000313" key="9">
    <source>
        <dbReference type="EMBL" id="PFH34835.1"/>
    </source>
</evidence>
<dbReference type="Gene3D" id="1.10.1670.10">
    <property type="entry name" value="Helix-hairpin-Helix base-excision DNA repair enzymes (C-terminal)"/>
    <property type="match status" value="1"/>
</dbReference>
<keyword evidence="6" id="KW-0326">Glycosidase</keyword>
<evidence type="ECO:0000259" key="8">
    <source>
        <dbReference type="SMART" id="SM00478"/>
    </source>
</evidence>
<dbReference type="InterPro" id="IPR011257">
    <property type="entry name" value="DNA_glycosylase"/>
</dbReference>
<feature type="region of interest" description="Disordered" evidence="7">
    <location>
        <begin position="944"/>
        <end position="1090"/>
    </location>
</feature>
<dbReference type="PANTHER" id="PTHR43286:SF1">
    <property type="entry name" value="ENDONUCLEASE III-LIKE PROTEIN 1"/>
    <property type="match status" value="1"/>
</dbReference>
<feature type="compositionally biased region" description="Low complexity" evidence="7">
    <location>
        <begin position="202"/>
        <end position="232"/>
    </location>
</feature>
<accession>A0A2A9MA18</accession>
<dbReference type="KEGG" id="bbes:BESB_068680"/>
<dbReference type="Pfam" id="PF00633">
    <property type="entry name" value="HHH"/>
    <property type="match status" value="1"/>
</dbReference>
<dbReference type="Gene3D" id="1.10.340.30">
    <property type="entry name" value="Hypothetical protein, domain 2"/>
    <property type="match status" value="1"/>
</dbReference>
<dbReference type="GO" id="GO:0005634">
    <property type="term" value="C:nucleus"/>
    <property type="evidence" value="ECO:0007669"/>
    <property type="project" value="TreeGrafter"/>
</dbReference>
<feature type="compositionally biased region" description="Basic and acidic residues" evidence="7">
    <location>
        <begin position="1061"/>
        <end position="1071"/>
    </location>
</feature>
<feature type="compositionally biased region" description="Acidic residues" evidence="7">
    <location>
        <begin position="1022"/>
        <end position="1040"/>
    </location>
</feature>
<evidence type="ECO:0000256" key="6">
    <source>
        <dbReference type="ARBA" id="ARBA00023295"/>
    </source>
</evidence>
<comment type="similarity">
    <text evidence="1">Belongs to the Nth/MutY family.</text>
</comment>
<feature type="compositionally biased region" description="Low complexity" evidence="7">
    <location>
        <begin position="7"/>
        <end position="54"/>
    </location>
</feature>
<evidence type="ECO:0000256" key="4">
    <source>
        <dbReference type="ARBA" id="ARBA00023204"/>
    </source>
</evidence>
<reference evidence="9 10" key="1">
    <citation type="submission" date="2017-09" db="EMBL/GenBank/DDBJ databases">
        <title>Genome sequencing of Besnoitia besnoiti strain Bb-Ger1.</title>
        <authorList>
            <person name="Schares G."/>
            <person name="Venepally P."/>
            <person name="Lorenzi H.A."/>
        </authorList>
    </citation>
    <scope>NUCLEOTIDE SEQUENCE [LARGE SCALE GENOMIC DNA]</scope>
    <source>
        <strain evidence="9 10">Bb-Ger1</strain>
    </source>
</reference>
<protein>
    <recommendedName>
        <fullName evidence="8">HhH-GPD domain-containing protein</fullName>
    </recommendedName>
</protein>
<dbReference type="PANTHER" id="PTHR43286">
    <property type="entry name" value="ENDONUCLEASE III-LIKE PROTEIN 1"/>
    <property type="match status" value="1"/>
</dbReference>
<dbReference type="GeneID" id="40311794"/>
<evidence type="ECO:0000256" key="7">
    <source>
        <dbReference type="SAM" id="MobiDB-lite"/>
    </source>
</evidence>
<feature type="region of interest" description="Disordered" evidence="7">
    <location>
        <begin position="746"/>
        <end position="832"/>
    </location>
</feature>
<sequence length="1090" mass="114088">MASQGNPFAAFTFQAAATPPRASPQSSSSRAGAFSASPAASRASSSSAHLSSPALGRPGAHTPARAARVEGSETPQRCCPRPASLYTAGSQPLSPGTLNTHGEDCRTSFGETDSAEQAERVKRRRVASPAANESHSSACASEELASSSPSSHCRLDDPQTVEILSSSSRAASPSPPAPSLHLRLPQSAARSASPGDSSLHVASASFSFEVSSSRSSASGSILSPAAASASSSREGPEALTSCGGALLPRRAESGSEEAGRSGEGGDERLVEGNKSAADTQTRRRADAQAPGEGEDHASPNARQKVGVADSPNPPGSAQSPAGGPGATWGTSPASVGAKAPKSSPQERHFLGPLKAKSRRKPLTQKSSSSLPSGSPNAPAFSASKSSPAPDASSTGVAPSPASVASGGSGVRPSGGPSQGQCGRRKKQTRRAPADAGTDPPPQRVSPASFSLADWIEGLPRAPQFVSSSELLQSPNEAAAPPGWRRVLGSLILLRQQHGYEAQVDEFYQYLVRLNRFKEPKFLAVVAGILSIRCRDPVALRAMETFIKAATRHAISFAMRKSNASPSSLAAPPPAPLSSADASLDASAAVSLPFSAAEARRAAAAAPSGATPEDTPEEAELRKKFEEEGPTCTVVQHMAQAEIEASISCVNFKASKAERILLLAQTLVRTFRSRVPSTYEELLKLPGVGPTMANLLLTLHYGRNEAPRPQTLSARFLRDKKPLSFIPLDDEGLLALHIDLPEAFAASSASQAEPCGLQAARADGRRTGGQKKEDTGGDLGTTLVRGEASGGEQREGSAAVGAGTKREEKVEEAEGEEAPAPEETRGRSSGGLRAAPVLGAETEETISLELDEPQVFQLLKNGGGLFMDMNMSRAARSFKWLSQDDGADLESARKALEKWVPPGLYLELPLLLTTFIQLLCGKETPKCSVCWLADVCIHRQRAAQQRQRGAGRSLSPSENATSGERRRDAEDEVCKRRERTARRMGADAEVASLVQSEGSGGRGVIAGDAARETQADDEKESQAGDAEETDEKEAGDAEEEFPQARHRGVTCVSDSDSSVEECVAREDGRAGEQDEEEEEPVMVLGVREAWE</sequence>
<keyword evidence="2" id="KW-0227">DNA damage</keyword>
<feature type="compositionally biased region" description="Low complexity" evidence="7">
    <location>
        <begin position="130"/>
        <end position="151"/>
    </location>
</feature>
<dbReference type="GO" id="GO:0006285">
    <property type="term" value="P:base-excision repair, AP site formation"/>
    <property type="evidence" value="ECO:0007669"/>
    <property type="project" value="TreeGrafter"/>
</dbReference>
<feature type="compositionally biased region" description="Polar residues" evidence="7">
    <location>
        <begin position="87"/>
        <end position="100"/>
    </location>
</feature>
<dbReference type="SMART" id="SM00478">
    <property type="entry name" value="ENDO3c"/>
    <property type="match status" value="1"/>
</dbReference>
<gene>
    <name evidence="9" type="ORF">BESB_068680</name>
</gene>
<keyword evidence="4" id="KW-0234">DNA repair</keyword>
<dbReference type="OrthoDB" id="2099276at2759"/>
<feature type="compositionally biased region" description="Basic and acidic residues" evidence="7">
    <location>
        <begin position="249"/>
        <end position="271"/>
    </location>
</feature>
<dbReference type="GO" id="GO:0003677">
    <property type="term" value="F:DNA binding"/>
    <property type="evidence" value="ECO:0007669"/>
    <property type="project" value="InterPro"/>
</dbReference>
<dbReference type="InterPro" id="IPR000445">
    <property type="entry name" value="HhH_motif"/>
</dbReference>
<dbReference type="STRING" id="94643.A0A2A9MA18"/>
<dbReference type="AlphaFoldDB" id="A0A2A9MA18"/>
<comment type="caution">
    <text evidence="9">The sequence shown here is derived from an EMBL/GenBank/DDBJ whole genome shotgun (WGS) entry which is preliminary data.</text>
</comment>
<evidence type="ECO:0000256" key="2">
    <source>
        <dbReference type="ARBA" id="ARBA00022763"/>
    </source>
</evidence>
<dbReference type="InterPro" id="IPR023170">
    <property type="entry name" value="HhH_base_excis_C"/>
</dbReference>
<feature type="compositionally biased region" description="Low complexity" evidence="7">
    <location>
        <begin position="366"/>
        <end position="415"/>
    </location>
</feature>
<dbReference type="GO" id="GO:0006289">
    <property type="term" value="P:nucleotide-excision repair"/>
    <property type="evidence" value="ECO:0007669"/>
    <property type="project" value="TreeGrafter"/>
</dbReference>
<dbReference type="Proteomes" id="UP000224006">
    <property type="component" value="Chromosome VI"/>
</dbReference>
<evidence type="ECO:0000256" key="3">
    <source>
        <dbReference type="ARBA" id="ARBA00022801"/>
    </source>
</evidence>
<evidence type="ECO:0000256" key="1">
    <source>
        <dbReference type="ARBA" id="ARBA00008343"/>
    </source>
</evidence>
<feature type="compositionally biased region" description="Basic and acidic residues" evidence="7">
    <location>
        <begin position="761"/>
        <end position="774"/>
    </location>
</feature>
<dbReference type="GO" id="GO:0003906">
    <property type="term" value="F:DNA-(apurinic or apyrimidinic site) endonuclease activity"/>
    <property type="evidence" value="ECO:0007669"/>
    <property type="project" value="TreeGrafter"/>
</dbReference>
<feature type="compositionally biased region" description="Acidic residues" evidence="7">
    <location>
        <begin position="809"/>
        <end position="819"/>
    </location>
</feature>
<dbReference type="SUPFAM" id="SSF48150">
    <property type="entry name" value="DNA-glycosylase"/>
    <property type="match status" value="2"/>
</dbReference>
<dbReference type="VEuPathDB" id="ToxoDB:BESB_068680"/>
<keyword evidence="3" id="KW-0378">Hydrolase</keyword>
<dbReference type="InterPro" id="IPR003265">
    <property type="entry name" value="HhH-GPD_domain"/>
</dbReference>
<feature type="domain" description="HhH-GPD" evidence="8">
    <location>
        <begin position="614"/>
        <end position="745"/>
    </location>
</feature>
<feature type="compositionally biased region" description="Basic and acidic residues" evidence="7">
    <location>
        <begin position="1008"/>
        <end position="1021"/>
    </location>
</feature>
<keyword evidence="10" id="KW-1185">Reference proteome</keyword>